<dbReference type="CDD" id="cd00085">
    <property type="entry name" value="HNHc"/>
    <property type="match status" value="1"/>
</dbReference>
<evidence type="ECO:0000313" key="3">
    <source>
        <dbReference type="Proteomes" id="UP000199322"/>
    </source>
</evidence>
<reference evidence="2 3" key="1">
    <citation type="submission" date="2016-10" db="EMBL/GenBank/DDBJ databases">
        <authorList>
            <person name="de Groot N.N."/>
        </authorList>
    </citation>
    <scope>NUCLEOTIDE SEQUENCE [LARGE SCALE GENOMIC DNA]</scope>
    <source>
        <strain evidence="2 3">WG14</strain>
    </source>
</reference>
<dbReference type="InterPro" id="IPR003615">
    <property type="entry name" value="HNH_nuc"/>
</dbReference>
<keyword evidence="3" id="KW-1185">Reference proteome</keyword>
<accession>A0A1G6LSG5</accession>
<dbReference type="AlphaFoldDB" id="A0A1G6LSG5"/>
<sequence length="111" mass="13030">MKPIPKPIHDYVWQRDGGRCRFCGLEGEHVHHIYSRYSQIPAHLKIQETINNNHPDNLILLCSKHHFRVHNGNIVYDKVKEIEISRQRAKLVKTTTKLIECLIKNKSKLAK</sequence>
<dbReference type="Gene3D" id="1.10.30.50">
    <property type="match status" value="1"/>
</dbReference>
<organism evidence="2 3">
    <name type="scientific">Geotoga petraea</name>
    <dbReference type="NCBI Taxonomy" id="28234"/>
    <lineage>
        <taxon>Bacteria</taxon>
        <taxon>Thermotogati</taxon>
        <taxon>Thermotogota</taxon>
        <taxon>Thermotogae</taxon>
        <taxon>Petrotogales</taxon>
        <taxon>Petrotogaceae</taxon>
        <taxon>Geotoga</taxon>
    </lineage>
</organism>
<protein>
    <recommendedName>
        <fullName evidence="1">HNH nuclease domain-containing protein</fullName>
    </recommendedName>
</protein>
<proteinExistence type="predicted"/>
<dbReference type="Proteomes" id="UP000199322">
    <property type="component" value="Unassembled WGS sequence"/>
</dbReference>
<evidence type="ECO:0000313" key="2">
    <source>
        <dbReference type="EMBL" id="SDC46044.1"/>
    </source>
</evidence>
<dbReference type="Pfam" id="PF13391">
    <property type="entry name" value="HNH_2"/>
    <property type="match status" value="1"/>
</dbReference>
<gene>
    <name evidence="2" type="ORF">SAMN04488588_1127</name>
</gene>
<dbReference type="EMBL" id="FMYV01000004">
    <property type="protein sequence ID" value="SDC46044.1"/>
    <property type="molecule type" value="Genomic_DNA"/>
</dbReference>
<dbReference type="SMART" id="SM00507">
    <property type="entry name" value="HNHc"/>
    <property type="match status" value="1"/>
</dbReference>
<feature type="domain" description="HNH nuclease" evidence="1">
    <location>
        <begin position="7"/>
        <end position="67"/>
    </location>
</feature>
<name>A0A1G6LSG5_9BACT</name>
<evidence type="ECO:0000259" key="1">
    <source>
        <dbReference type="SMART" id="SM00507"/>
    </source>
</evidence>
<dbReference type="RefSeq" id="WP_091403498.1">
    <property type="nucleotide sequence ID" value="NZ_FMYV01000004.1"/>
</dbReference>
<dbReference type="STRING" id="28234.SAMN04488588_1127"/>